<name>A0A8X6NNW6_NEPPI</name>
<gene>
    <name evidence="2" type="ORF">NPIL_239881</name>
</gene>
<evidence type="ECO:0000313" key="2">
    <source>
        <dbReference type="EMBL" id="GFT24567.1"/>
    </source>
</evidence>
<organism evidence="2 3">
    <name type="scientific">Nephila pilipes</name>
    <name type="common">Giant wood spider</name>
    <name type="synonym">Nephila maculata</name>
    <dbReference type="NCBI Taxonomy" id="299642"/>
    <lineage>
        <taxon>Eukaryota</taxon>
        <taxon>Metazoa</taxon>
        <taxon>Ecdysozoa</taxon>
        <taxon>Arthropoda</taxon>
        <taxon>Chelicerata</taxon>
        <taxon>Arachnida</taxon>
        <taxon>Araneae</taxon>
        <taxon>Araneomorphae</taxon>
        <taxon>Entelegynae</taxon>
        <taxon>Araneoidea</taxon>
        <taxon>Nephilidae</taxon>
        <taxon>Nephila</taxon>
    </lineage>
</organism>
<keyword evidence="3" id="KW-1185">Reference proteome</keyword>
<feature type="region of interest" description="Disordered" evidence="1">
    <location>
        <begin position="1"/>
        <end position="21"/>
    </location>
</feature>
<evidence type="ECO:0000256" key="1">
    <source>
        <dbReference type="SAM" id="MobiDB-lite"/>
    </source>
</evidence>
<reference evidence="2" key="1">
    <citation type="submission" date="2020-08" db="EMBL/GenBank/DDBJ databases">
        <title>Multicomponent nature underlies the extraordinary mechanical properties of spider dragline silk.</title>
        <authorList>
            <person name="Kono N."/>
            <person name="Nakamura H."/>
            <person name="Mori M."/>
            <person name="Yoshida Y."/>
            <person name="Ohtoshi R."/>
            <person name="Malay A.D."/>
            <person name="Moran D.A.P."/>
            <person name="Tomita M."/>
            <person name="Numata K."/>
            <person name="Arakawa K."/>
        </authorList>
    </citation>
    <scope>NUCLEOTIDE SEQUENCE</scope>
</reference>
<sequence>MSELGYRLRAGNRTSSTETVRRGMEAKFPQIFMSPVAYTTPWVQWWNTAHDTWHAGAGLSSSAKPLLLSSGTELGLTTPMELSPTTETTWATRKVGSLR</sequence>
<evidence type="ECO:0000313" key="3">
    <source>
        <dbReference type="Proteomes" id="UP000887013"/>
    </source>
</evidence>
<comment type="caution">
    <text evidence="2">The sequence shown here is derived from an EMBL/GenBank/DDBJ whole genome shotgun (WGS) entry which is preliminary data.</text>
</comment>
<accession>A0A8X6NNW6</accession>
<dbReference type="AlphaFoldDB" id="A0A8X6NNW6"/>
<proteinExistence type="predicted"/>
<protein>
    <submittedName>
        <fullName evidence="2">Uncharacterized protein</fullName>
    </submittedName>
</protein>
<dbReference type="Proteomes" id="UP000887013">
    <property type="component" value="Unassembled WGS sequence"/>
</dbReference>
<dbReference type="EMBL" id="BMAW01106490">
    <property type="protein sequence ID" value="GFT24567.1"/>
    <property type="molecule type" value="Genomic_DNA"/>
</dbReference>